<reference evidence="2" key="1">
    <citation type="submission" date="2023-06" db="EMBL/GenBank/DDBJ databases">
        <title>Genome-scale phylogeny and comparative genomics of the fungal order Sordariales.</title>
        <authorList>
            <consortium name="Lawrence Berkeley National Laboratory"/>
            <person name="Hensen N."/>
            <person name="Bonometti L."/>
            <person name="Westerberg I."/>
            <person name="Brannstrom I.O."/>
            <person name="Guillou S."/>
            <person name="Cros-Aarteil S."/>
            <person name="Calhoun S."/>
            <person name="Haridas S."/>
            <person name="Kuo A."/>
            <person name="Mondo S."/>
            <person name="Pangilinan J."/>
            <person name="Riley R."/>
            <person name="LaButti K."/>
            <person name="Andreopoulos B."/>
            <person name="Lipzen A."/>
            <person name="Chen C."/>
            <person name="Yanf M."/>
            <person name="Daum C."/>
            <person name="Ng V."/>
            <person name="Clum A."/>
            <person name="Steindorff A."/>
            <person name="Ohm R."/>
            <person name="Martin F."/>
            <person name="Silar P."/>
            <person name="Natvig D."/>
            <person name="Lalanne C."/>
            <person name="Gautier V."/>
            <person name="Ament-velasquez S.L."/>
            <person name="Kruys A."/>
            <person name="Hutchinson M.I."/>
            <person name="Powell A.J."/>
            <person name="Barry K."/>
            <person name="Miller A.N."/>
            <person name="Grigoriev I.V."/>
            <person name="Debuchy R."/>
            <person name="Gladieux P."/>
            <person name="Thoren M.H."/>
            <person name="Johannesson H."/>
        </authorList>
    </citation>
    <scope>NUCLEOTIDE SEQUENCE</scope>
    <source>
        <strain evidence="2">SMH2392-1A</strain>
    </source>
</reference>
<dbReference type="AlphaFoldDB" id="A0AA40DRF4"/>
<dbReference type="Proteomes" id="UP001172101">
    <property type="component" value="Unassembled WGS sequence"/>
</dbReference>
<comment type="caution">
    <text evidence="2">The sequence shown here is derived from an EMBL/GenBank/DDBJ whole genome shotgun (WGS) entry which is preliminary data.</text>
</comment>
<protein>
    <submittedName>
        <fullName evidence="2">Uncharacterized protein</fullName>
    </submittedName>
</protein>
<dbReference type="GeneID" id="85317897"/>
<feature type="chain" id="PRO_5041286262" evidence="1">
    <location>
        <begin position="21"/>
        <end position="164"/>
    </location>
</feature>
<dbReference type="RefSeq" id="XP_060294757.1">
    <property type="nucleotide sequence ID" value="XM_060434627.1"/>
</dbReference>
<keyword evidence="1" id="KW-0732">Signal</keyword>
<evidence type="ECO:0000313" key="2">
    <source>
        <dbReference type="EMBL" id="KAK0713434.1"/>
    </source>
</evidence>
<feature type="signal peptide" evidence="1">
    <location>
        <begin position="1"/>
        <end position="20"/>
    </location>
</feature>
<dbReference type="EMBL" id="JAUIRO010000005">
    <property type="protein sequence ID" value="KAK0713434.1"/>
    <property type="molecule type" value="Genomic_DNA"/>
</dbReference>
<organism evidence="2 3">
    <name type="scientific">Lasiosphaeria miniovina</name>
    <dbReference type="NCBI Taxonomy" id="1954250"/>
    <lineage>
        <taxon>Eukaryota</taxon>
        <taxon>Fungi</taxon>
        <taxon>Dikarya</taxon>
        <taxon>Ascomycota</taxon>
        <taxon>Pezizomycotina</taxon>
        <taxon>Sordariomycetes</taxon>
        <taxon>Sordariomycetidae</taxon>
        <taxon>Sordariales</taxon>
        <taxon>Lasiosphaeriaceae</taxon>
        <taxon>Lasiosphaeria</taxon>
    </lineage>
</organism>
<proteinExistence type="predicted"/>
<sequence length="164" mass="18341">MMHGIFSACLVLSISPAFKALPHPLADTFVVLFRRLLSMTSSSEMFTRVPCTVSEDESESSESFASLISEPRDNVPTPTSLADLIEGHLKTSSYDNKDFLPEGLIEQLVTEEAVRKQLGCPKTRRRMKIPSSSIFFTKRNALRKSLWLPSSAALKRVTESFSRQ</sequence>
<gene>
    <name evidence="2" type="ORF">B0T26DRAFT_364599</name>
</gene>
<accession>A0AA40DRF4</accession>
<evidence type="ECO:0000313" key="3">
    <source>
        <dbReference type="Proteomes" id="UP001172101"/>
    </source>
</evidence>
<keyword evidence="3" id="KW-1185">Reference proteome</keyword>
<evidence type="ECO:0000256" key="1">
    <source>
        <dbReference type="SAM" id="SignalP"/>
    </source>
</evidence>
<name>A0AA40DRF4_9PEZI</name>